<reference evidence="1" key="1">
    <citation type="submission" date="2022-07" db="EMBL/GenBank/DDBJ databases">
        <title>Phylogenomic reconstructions and comparative analyses of Kickxellomycotina fungi.</title>
        <authorList>
            <person name="Reynolds N.K."/>
            <person name="Stajich J.E."/>
            <person name="Barry K."/>
            <person name="Grigoriev I.V."/>
            <person name="Crous P."/>
            <person name="Smith M.E."/>
        </authorList>
    </citation>
    <scope>NUCLEOTIDE SEQUENCE</scope>
    <source>
        <strain evidence="1">Benny 63K</strain>
    </source>
</reference>
<organism evidence="1 2">
    <name type="scientific">Kickxella alabastrina</name>
    <dbReference type="NCBI Taxonomy" id="61397"/>
    <lineage>
        <taxon>Eukaryota</taxon>
        <taxon>Fungi</taxon>
        <taxon>Fungi incertae sedis</taxon>
        <taxon>Zoopagomycota</taxon>
        <taxon>Kickxellomycotina</taxon>
        <taxon>Kickxellomycetes</taxon>
        <taxon>Kickxellales</taxon>
        <taxon>Kickxellaceae</taxon>
        <taxon>Kickxella</taxon>
    </lineage>
</organism>
<proteinExistence type="predicted"/>
<comment type="caution">
    <text evidence="1">The sequence shown here is derived from an EMBL/GenBank/DDBJ whole genome shotgun (WGS) entry which is preliminary data.</text>
</comment>
<evidence type="ECO:0000313" key="1">
    <source>
        <dbReference type="EMBL" id="KAJ1900430.1"/>
    </source>
</evidence>
<dbReference type="EMBL" id="JANBPG010000081">
    <property type="protein sequence ID" value="KAJ1900430.1"/>
    <property type="molecule type" value="Genomic_DNA"/>
</dbReference>
<protein>
    <submittedName>
        <fullName evidence="1">Replication factor C, subunit RFC4</fullName>
    </submittedName>
</protein>
<accession>A0ACC1IT55</accession>
<name>A0ACC1IT55_9FUNG</name>
<dbReference type="Proteomes" id="UP001150581">
    <property type="component" value="Unassembled WGS sequence"/>
</dbReference>
<gene>
    <name evidence="1" type="primary">RCF2</name>
    <name evidence="1" type="ORF">LPJ66_001484</name>
</gene>
<evidence type="ECO:0000313" key="2">
    <source>
        <dbReference type="Proteomes" id="UP001150581"/>
    </source>
</evidence>
<keyword evidence="2" id="KW-1185">Reference proteome</keyword>
<sequence>MTSRYAQKKADAEALDKVIMSDSLLALGATFIGSSVLSAIAYRFSPGYRSIPISAKTALILGPSIGAFYIRGEHVGAEYRRNKYLGMLEPEERQEALKRQEAIAVRNTFIEKSSDYITAHRWSILGYTWLAGISGSLYHLYRQKGMTGTQKAVQARMYAQLITLIGILSTAAIASLSDKSGDKHAKHNSAALEAALAGDMKVNDMYSIHPHASPHHNHQVEQLHQKKAQLSSGAPAVVEDGVSAAAVAAADVKE</sequence>